<organism evidence="8 9">
    <name type="scientific">Succinivibrio faecicola</name>
    <dbReference type="NCBI Taxonomy" id="2820300"/>
    <lineage>
        <taxon>Bacteria</taxon>
        <taxon>Pseudomonadati</taxon>
        <taxon>Pseudomonadota</taxon>
        <taxon>Gammaproteobacteria</taxon>
        <taxon>Aeromonadales</taxon>
        <taxon>Succinivibrionaceae</taxon>
        <taxon>Succinivibrio</taxon>
    </lineage>
</organism>
<evidence type="ECO:0000313" key="8">
    <source>
        <dbReference type="EMBL" id="MBW7570374.1"/>
    </source>
</evidence>
<evidence type="ECO:0000256" key="6">
    <source>
        <dbReference type="ARBA" id="ARBA00022841"/>
    </source>
</evidence>
<comment type="caution">
    <text evidence="8">The sequence shown here is derived from an EMBL/GenBank/DDBJ whole genome shotgun (WGS) entry which is preliminary data.</text>
</comment>
<sequence length="356" mass="41545">MKRVIQIVLVSLMFVVPILGFLTTDPSYIIKSENRTLAKFPKFGTKDFFSDLVQWYTDRLYGKIKISEKFFTHFYSVYADESFSPNRLTVLGESNWFFLGDAAKFVYSQHTKELKIPISNINRKITFLKNIKNQSSAQFYLVVGPDKHGIYPEFLRSYIYEPAKHRAFDKYKHILTENGIEYIDNFECLNNAKKSLKDKHTLYYSNDSHWNCYGAYIAFNNVMSHIVDSYEPISYSFTFSSKETGDLTRNIVPPKHGYLDNVVVHNNESISIQEYVTDGSSYLKKFFNKNSKDDRKVMIMADSFGGSFAPYAIDYFRNVILLPRVEIDGILFEQVIKQEKPDLILYVNVERNVFFD</sequence>
<reference evidence="8 9" key="1">
    <citation type="submission" date="2021-03" db="EMBL/GenBank/DDBJ databases">
        <title>Succinivibrio sp. nov. isolated from feces of cow.</title>
        <authorList>
            <person name="Choi J.-Y."/>
        </authorList>
    </citation>
    <scope>NUCLEOTIDE SEQUENCE [LARGE SCALE GENOMIC DNA]</scope>
    <source>
        <strain evidence="8 9">AGMB01872</strain>
    </source>
</reference>
<evidence type="ECO:0000259" key="7">
    <source>
        <dbReference type="Pfam" id="PF16822"/>
    </source>
</evidence>
<proteinExistence type="predicted"/>
<dbReference type="Proteomes" id="UP000731465">
    <property type="component" value="Unassembled WGS sequence"/>
</dbReference>
<comment type="subcellular location">
    <subcellularLocation>
        <location evidence="1">Periplasm</location>
    </subcellularLocation>
</comment>
<feature type="domain" description="AlgX/AlgJ SGNH hydrolase-like" evidence="7">
    <location>
        <begin position="90"/>
        <end position="229"/>
    </location>
</feature>
<keyword evidence="4" id="KW-0732">Signal</keyword>
<keyword evidence="5" id="KW-0574">Periplasm</keyword>
<evidence type="ECO:0000256" key="5">
    <source>
        <dbReference type="ARBA" id="ARBA00022764"/>
    </source>
</evidence>
<comment type="pathway">
    <text evidence="2">Glycan biosynthesis; alginate biosynthesis.</text>
</comment>
<dbReference type="RefSeq" id="WP_219937593.1">
    <property type="nucleotide sequence ID" value="NZ_JAGFNY010000015.1"/>
</dbReference>
<evidence type="ECO:0000313" key="9">
    <source>
        <dbReference type="Proteomes" id="UP000731465"/>
    </source>
</evidence>
<keyword evidence="9" id="KW-1185">Reference proteome</keyword>
<protein>
    <recommendedName>
        <fullName evidence="7">AlgX/AlgJ SGNH hydrolase-like domain-containing protein</fullName>
    </recommendedName>
</protein>
<gene>
    <name evidence="8" type="ORF">J5V48_05635</name>
</gene>
<dbReference type="InterPro" id="IPR031811">
    <property type="entry name" value="ALGX/ALGJ_SGNH-like"/>
</dbReference>
<name>A0ABS7DH18_9GAMM</name>
<accession>A0ABS7DH18</accession>
<keyword evidence="3" id="KW-0808">Transferase</keyword>
<keyword evidence="6" id="KW-0016">Alginate biosynthesis</keyword>
<evidence type="ECO:0000256" key="2">
    <source>
        <dbReference type="ARBA" id="ARBA00005182"/>
    </source>
</evidence>
<evidence type="ECO:0000256" key="1">
    <source>
        <dbReference type="ARBA" id="ARBA00004418"/>
    </source>
</evidence>
<dbReference type="Pfam" id="PF16822">
    <property type="entry name" value="ALGX"/>
    <property type="match status" value="1"/>
</dbReference>
<evidence type="ECO:0000256" key="4">
    <source>
        <dbReference type="ARBA" id="ARBA00022729"/>
    </source>
</evidence>
<evidence type="ECO:0000256" key="3">
    <source>
        <dbReference type="ARBA" id="ARBA00022679"/>
    </source>
</evidence>
<dbReference type="EMBL" id="JAGFNY010000015">
    <property type="protein sequence ID" value="MBW7570374.1"/>
    <property type="molecule type" value="Genomic_DNA"/>
</dbReference>